<comment type="caution">
    <text evidence="4">The sequence shown here is derived from an EMBL/GenBank/DDBJ whole genome shotgun (WGS) entry which is preliminary data.</text>
</comment>
<evidence type="ECO:0000256" key="2">
    <source>
        <dbReference type="ARBA" id="ARBA00023315"/>
    </source>
</evidence>
<keyword evidence="5" id="KW-1185">Reference proteome</keyword>
<dbReference type="RefSeq" id="WP_269880471.1">
    <property type="nucleotide sequence ID" value="NZ_JAQAGZ010000003.1"/>
</dbReference>
<dbReference type="GO" id="GO:0016746">
    <property type="term" value="F:acyltransferase activity"/>
    <property type="evidence" value="ECO:0007669"/>
    <property type="project" value="UniProtKB-KW"/>
</dbReference>
<reference evidence="4 5" key="1">
    <citation type="submission" date="2022-12" db="EMBL/GenBank/DDBJ databases">
        <title>Draft genome sequence of Paenibacillus sp. dW9.</title>
        <authorList>
            <person name="Choi E.-W."/>
            <person name="Kim D.-U."/>
        </authorList>
    </citation>
    <scope>NUCLEOTIDE SEQUENCE [LARGE SCALE GENOMIC DNA]</scope>
    <source>
        <strain evidence="5">dW9</strain>
    </source>
</reference>
<dbReference type="EMBL" id="JAQAGZ010000003">
    <property type="protein sequence ID" value="MCZ8512084.1"/>
    <property type="molecule type" value="Genomic_DNA"/>
</dbReference>
<feature type="domain" description="N-acetyltransferase" evidence="3">
    <location>
        <begin position="1"/>
        <end position="163"/>
    </location>
</feature>
<dbReference type="CDD" id="cd04301">
    <property type="entry name" value="NAT_SF"/>
    <property type="match status" value="1"/>
</dbReference>
<evidence type="ECO:0000313" key="4">
    <source>
        <dbReference type="EMBL" id="MCZ8512084.1"/>
    </source>
</evidence>
<dbReference type="PROSITE" id="PS51186">
    <property type="entry name" value="GNAT"/>
    <property type="match status" value="1"/>
</dbReference>
<keyword evidence="2 4" id="KW-0012">Acyltransferase</keyword>
<dbReference type="EC" id="2.3.1.-" evidence="4"/>
<dbReference type="PANTHER" id="PTHR10908:SF0">
    <property type="entry name" value="SEROTONIN N-ACETYLTRANSFERASE"/>
    <property type="match status" value="1"/>
</dbReference>
<sequence length="174" mass="19237">MIIRPAANQTEADRAYTIEEASYTPEAAASREAFRLRQQTFGSYFLIAETENGDLVGVTNGVRLSHDRIDEEGTKQMEGFDEQGRYFVVLTVAVSSAYRGRGIAKALMQAVKEQAVRDRLEAVLLMCEAPLIPFYEALGCRYDKPSASTHGGIAWHEMRLQLTNSQAGAEVSRG</sequence>
<accession>A0ABT4Q5I9</accession>
<protein>
    <submittedName>
        <fullName evidence="4">GNAT family N-acetyltransferase</fullName>
        <ecNumber evidence="4">2.3.1.-</ecNumber>
    </submittedName>
</protein>
<evidence type="ECO:0000313" key="5">
    <source>
        <dbReference type="Proteomes" id="UP001527882"/>
    </source>
</evidence>
<dbReference type="SUPFAM" id="SSF55729">
    <property type="entry name" value="Acyl-CoA N-acyltransferases (Nat)"/>
    <property type="match status" value="1"/>
</dbReference>
<dbReference type="InterPro" id="IPR000182">
    <property type="entry name" value="GNAT_dom"/>
</dbReference>
<dbReference type="PANTHER" id="PTHR10908">
    <property type="entry name" value="SEROTONIN N-ACETYLTRANSFERASE"/>
    <property type="match status" value="1"/>
</dbReference>
<gene>
    <name evidence="4" type="ORF">O9H85_06520</name>
</gene>
<dbReference type="Pfam" id="PF00583">
    <property type="entry name" value="Acetyltransf_1"/>
    <property type="match status" value="1"/>
</dbReference>
<dbReference type="InterPro" id="IPR051635">
    <property type="entry name" value="SNAT-like"/>
</dbReference>
<name>A0ABT4Q5I9_9BACL</name>
<proteinExistence type="predicted"/>
<evidence type="ECO:0000256" key="1">
    <source>
        <dbReference type="ARBA" id="ARBA00022679"/>
    </source>
</evidence>
<evidence type="ECO:0000259" key="3">
    <source>
        <dbReference type="PROSITE" id="PS51186"/>
    </source>
</evidence>
<dbReference type="Proteomes" id="UP001527882">
    <property type="component" value="Unassembled WGS sequence"/>
</dbReference>
<dbReference type="Gene3D" id="3.40.630.30">
    <property type="match status" value="1"/>
</dbReference>
<dbReference type="InterPro" id="IPR016181">
    <property type="entry name" value="Acyl_CoA_acyltransferase"/>
</dbReference>
<organism evidence="4 5">
    <name type="scientific">Paenibacillus gyeongsangnamensis</name>
    <dbReference type="NCBI Taxonomy" id="3388067"/>
    <lineage>
        <taxon>Bacteria</taxon>
        <taxon>Bacillati</taxon>
        <taxon>Bacillota</taxon>
        <taxon>Bacilli</taxon>
        <taxon>Bacillales</taxon>
        <taxon>Paenibacillaceae</taxon>
        <taxon>Paenibacillus</taxon>
    </lineage>
</organism>
<keyword evidence="1 4" id="KW-0808">Transferase</keyword>